<proteinExistence type="predicted"/>
<dbReference type="PANTHER" id="PTHR10098">
    <property type="entry name" value="RAPSYN-RELATED"/>
    <property type="match status" value="1"/>
</dbReference>
<evidence type="ECO:0000259" key="2">
    <source>
        <dbReference type="Pfam" id="PF12770"/>
    </source>
</evidence>
<protein>
    <recommendedName>
        <fullName evidence="2">CHAT domain-containing protein</fullName>
    </recommendedName>
</protein>
<dbReference type="EMBL" id="RSCL01000027">
    <property type="protein sequence ID" value="RUS99203.1"/>
    <property type="molecule type" value="Genomic_DNA"/>
</dbReference>
<keyword evidence="4" id="KW-1185">Reference proteome</keyword>
<evidence type="ECO:0000313" key="4">
    <source>
        <dbReference type="Proteomes" id="UP000271624"/>
    </source>
</evidence>
<dbReference type="Pfam" id="PF12770">
    <property type="entry name" value="CHAT"/>
    <property type="match status" value="1"/>
</dbReference>
<feature type="transmembrane region" description="Helical" evidence="1">
    <location>
        <begin position="7"/>
        <end position="31"/>
    </location>
</feature>
<dbReference type="Proteomes" id="UP000271624">
    <property type="component" value="Unassembled WGS sequence"/>
</dbReference>
<keyword evidence="1" id="KW-1133">Transmembrane helix</keyword>
<accession>A0A3S1CCQ1</accession>
<comment type="caution">
    <text evidence="3">The sequence shown here is derived from an EMBL/GenBank/DDBJ whole genome shotgun (WGS) entry which is preliminary data.</text>
</comment>
<dbReference type="Gene3D" id="1.25.40.10">
    <property type="entry name" value="Tetratricopeptide repeat domain"/>
    <property type="match status" value="2"/>
</dbReference>
<evidence type="ECO:0000256" key="1">
    <source>
        <dbReference type="SAM" id="Phobius"/>
    </source>
</evidence>
<dbReference type="InterPro" id="IPR011990">
    <property type="entry name" value="TPR-like_helical_dom_sf"/>
</dbReference>
<dbReference type="RefSeq" id="WP_127085969.1">
    <property type="nucleotide sequence ID" value="NZ_RSCL01000027.1"/>
</dbReference>
<dbReference type="SUPFAM" id="SSF48452">
    <property type="entry name" value="TPR-like"/>
    <property type="match status" value="2"/>
</dbReference>
<keyword evidence="1" id="KW-0812">Transmembrane</keyword>
<organism evidence="3 4">
    <name type="scientific">Dulcicalothrix desertica PCC 7102</name>
    <dbReference type="NCBI Taxonomy" id="232991"/>
    <lineage>
        <taxon>Bacteria</taxon>
        <taxon>Bacillati</taxon>
        <taxon>Cyanobacteriota</taxon>
        <taxon>Cyanophyceae</taxon>
        <taxon>Nostocales</taxon>
        <taxon>Calotrichaceae</taxon>
        <taxon>Dulcicalothrix</taxon>
    </lineage>
</organism>
<feature type="domain" description="CHAT" evidence="2">
    <location>
        <begin position="621"/>
        <end position="901"/>
    </location>
</feature>
<keyword evidence="1" id="KW-0472">Membrane</keyword>
<evidence type="ECO:0000313" key="3">
    <source>
        <dbReference type="EMBL" id="RUS99203.1"/>
    </source>
</evidence>
<dbReference type="OrthoDB" id="446317at2"/>
<reference evidence="3" key="1">
    <citation type="submission" date="2018-12" db="EMBL/GenBank/DDBJ databases">
        <authorList>
            <person name="Will S."/>
            <person name="Neumann-Schaal M."/>
            <person name="Henke P."/>
        </authorList>
    </citation>
    <scope>NUCLEOTIDE SEQUENCE</scope>
    <source>
        <strain evidence="3">PCC 7102</strain>
    </source>
</reference>
<reference evidence="3" key="2">
    <citation type="journal article" date="2019" name="Genome Biol. Evol.">
        <title>Day and night: Metabolic profiles and evolutionary relationships of six axenic non-marine cyanobacteria.</title>
        <authorList>
            <person name="Will S.E."/>
            <person name="Henke P."/>
            <person name="Boedeker C."/>
            <person name="Huang S."/>
            <person name="Brinkmann H."/>
            <person name="Rohde M."/>
            <person name="Jarek M."/>
            <person name="Friedl T."/>
            <person name="Seufert S."/>
            <person name="Schumacher M."/>
            <person name="Overmann J."/>
            <person name="Neumann-Schaal M."/>
            <person name="Petersen J."/>
        </authorList>
    </citation>
    <scope>NUCLEOTIDE SEQUENCE [LARGE SCALE GENOMIC DNA]</scope>
    <source>
        <strain evidence="3">PCC 7102</strain>
    </source>
</reference>
<name>A0A3S1CCQ1_9CYAN</name>
<sequence>MARKRFLFHLTVQSILISILFTFFLSIIAPIPSQASNALKLEQQGNSYYEAGRFAEAVKVWQQAADAYKKDEKGKNRNLINKAQALQSLGLYPEACNQITQLFIKNLTCDQLIKNNKNSNNIKLVQEKFINSLQGQPNINRVISLRLLGDILQRLDELDLANTVLQTSLEASKQYPEYQSIIYISLGNLERIKASKNRNSLDYKIIVSNILDEDANFNTANFTLNLYQQAMSNYDLSKKQSSILTQTQAELNQISLLVENKQWWTEQIIKINKADLEKLQLNLDKILAEKLPKVELNLDKLPENREAVYAYINFSNSLVELNRNKKYYPEQKIAKILSTAIQKSRNLGDKQAETLAVGNLARLYEIQAPETGNLTQQDKLNLDTAKKLTEQALLLSNEINADRRQILYRHRHQLGRILKTQGDIKAALSSYAEAWNILQSLRADLVTNTDNQFSFRQNVEPIYREFIDLLLQADRNKIDFEQLVLQTEGKPLKNPLDTARLVMQSLQLAELDNFFQEPCSPPVAKPVQIDKIDQNAVVIYPIILKNRLEVILYRSGQTSSNYFPVNEDEVKNTLESLASIIYNNTELKSDSALLINSGGNLDTDEFQQQKLERNKQEFLKSSERVYDWLIKPLEENNQLDPNNVKTLVFLLDRAFQKIPIAALHDKMSQKYLIEKYNVVLNLGQELVETKPVSRSNMKILAAGVSETQYIGKEPFPGLRGVEKELNSIKQFEKVGVATTILPNKNFNQKNLQTQIKTSPTIVHLATHGVFSSNRERTFLVTGNNSTINVDDFQNLLNPQDSTNNKNIELLVLSACQTASGDEKAALGMAGVVIRSEASSTIASLWSVSDDATVELMKEFYQNLITRKMSRAKALRNAQISLLKIQKFNHPFYWAPFVLVGNWL</sequence>
<gene>
    <name evidence="3" type="ORF">DSM106972_079050</name>
</gene>
<dbReference type="AlphaFoldDB" id="A0A3S1CCQ1"/>
<dbReference type="InterPro" id="IPR024983">
    <property type="entry name" value="CHAT_dom"/>
</dbReference>